<comment type="caution">
    <text evidence="1">The sequence shown here is derived from an EMBL/GenBank/DDBJ whole genome shotgun (WGS) entry which is preliminary data.</text>
</comment>
<dbReference type="GO" id="GO:0004497">
    <property type="term" value="F:monooxygenase activity"/>
    <property type="evidence" value="ECO:0007669"/>
    <property type="project" value="UniProtKB-KW"/>
</dbReference>
<dbReference type="SUPFAM" id="SSF54909">
    <property type="entry name" value="Dimeric alpha+beta barrel"/>
    <property type="match status" value="1"/>
</dbReference>
<protein>
    <submittedName>
        <fullName evidence="1">Antibiotic biosynthesis monooxygenase</fullName>
    </submittedName>
</protein>
<sequence length="104" mass="11530">MIARVWRGWAPAATADDYQRHYETEVASHLGRVPGFRGARLLRSADGGEVLFTSVTYFGSMDDVRGFAGDDPDLAVVEETARQALSRWDERVSHHEVAVDLQGP</sequence>
<keyword evidence="1" id="KW-0503">Monooxygenase</keyword>
<gene>
    <name evidence="1" type="ORF">GCM10010170_096700</name>
</gene>
<evidence type="ECO:0000313" key="2">
    <source>
        <dbReference type="Proteomes" id="UP001501444"/>
    </source>
</evidence>
<name>A0ABP5URK9_9ACTN</name>
<dbReference type="EMBL" id="BAAARV010000102">
    <property type="protein sequence ID" value="GAA2386371.1"/>
    <property type="molecule type" value="Genomic_DNA"/>
</dbReference>
<reference evidence="2" key="1">
    <citation type="journal article" date="2019" name="Int. J. Syst. Evol. Microbiol.">
        <title>The Global Catalogue of Microorganisms (GCM) 10K type strain sequencing project: providing services to taxonomists for standard genome sequencing and annotation.</title>
        <authorList>
            <consortium name="The Broad Institute Genomics Platform"/>
            <consortium name="The Broad Institute Genome Sequencing Center for Infectious Disease"/>
            <person name="Wu L."/>
            <person name="Ma J."/>
        </authorList>
    </citation>
    <scope>NUCLEOTIDE SEQUENCE [LARGE SCALE GENOMIC DNA]</scope>
    <source>
        <strain evidence="2">JCM 3272</strain>
    </source>
</reference>
<dbReference type="InterPro" id="IPR011008">
    <property type="entry name" value="Dimeric_a/b-barrel"/>
</dbReference>
<dbReference type="Proteomes" id="UP001501444">
    <property type="component" value="Unassembled WGS sequence"/>
</dbReference>
<accession>A0ABP5URK9</accession>
<evidence type="ECO:0000313" key="1">
    <source>
        <dbReference type="EMBL" id="GAA2386371.1"/>
    </source>
</evidence>
<organism evidence="1 2">
    <name type="scientific">Dactylosporangium salmoneum</name>
    <dbReference type="NCBI Taxonomy" id="53361"/>
    <lineage>
        <taxon>Bacteria</taxon>
        <taxon>Bacillati</taxon>
        <taxon>Actinomycetota</taxon>
        <taxon>Actinomycetes</taxon>
        <taxon>Micromonosporales</taxon>
        <taxon>Micromonosporaceae</taxon>
        <taxon>Dactylosporangium</taxon>
    </lineage>
</organism>
<keyword evidence="2" id="KW-1185">Reference proteome</keyword>
<keyword evidence="1" id="KW-0560">Oxidoreductase</keyword>
<proteinExistence type="predicted"/>
<dbReference type="Gene3D" id="3.30.70.100">
    <property type="match status" value="1"/>
</dbReference>